<dbReference type="RefSeq" id="WP_284372724.1">
    <property type="nucleotide sequence ID" value="NZ_BAABWP010000001.1"/>
</dbReference>
<reference evidence="1" key="1">
    <citation type="journal article" date="2014" name="Int. J. Syst. Evol. Microbiol.">
        <title>Complete genome of a new Firmicutes species belonging to the dominant human colonic microbiota ('Ruminococcus bicirculans') reveals two chromosomes and a selective capacity to utilize plant glucans.</title>
        <authorList>
            <consortium name="NISC Comparative Sequencing Program"/>
            <person name="Wegmann U."/>
            <person name="Louis P."/>
            <person name="Goesmann A."/>
            <person name="Henrissat B."/>
            <person name="Duncan S.H."/>
            <person name="Flint H.J."/>
        </authorList>
    </citation>
    <scope>NUCLEOTIDE SEQUENCE</scope>
    <source>
        <strain evidence="1">NBRC 109915</strain>
    </source>
</reference>
<reference evidence="1" key="2">
    <citation type="submission" date="2023-01" db="EMBL/GenBank/DDBJ databases">
        <title>Draft genome sequence of Sulfitobacter pacificus strain NBRC 109915.</title>
        <authorList>
            <person name="Sun Q."/>
            <person name="Mori K."/>
        </authorList>
    </citation>
    <scope>NUCLEOTIDE SEQUENCE</scope>
    <source>
        <strain evidence="1">NBRC 109915</strain>
    </source>
</reference>
<name>A0ABQ5VIT1_9RHOB</name>
<proteinExistence type="predicted"/>
<dbReference type="Proteomes" id="UP001161388">
    <property type="component" value="Unassembled WGS sequence"/>
</dbReference>
<evidence type="ECO:0000313" key="2">
    <source>
        <dbReference type="Proteomes" id="UP001161388"/>
    </source>
</evidence>
<dbReference type="EMBL" id="BSNL01000001">
    <property type="protein sequence ID" value="GLQ27025.1"/>
    <property type="molecule type" value="Genomic_DNA"/>
</dbReference>
<keyword evidence="2" id="KW-1185">Reference proteome</keyword>
<accession>A0ABQ5VIT1</accession>
<evidence type="ECO:0000313" key="1">
    <source>
        <dbReference type="EMBL" id="GLQ27025.1"/>
    </source>
</evidence>
<comment type="caution">
    <text evidence="1">The sequence shown here is derived from an EMBL/GenBank/DDBJ whole genome shotgun (WGS) entry which is preliminary data.</text>
</comment>
<sequence length="432" mass="47675">MRPLSAFIQKHMRPLGSMLRANGTPEADTPVPPALIRRRVPRTVMPVPVEDVLHIPCPDPTAEDSVRDKHLASAQYLVRQERWDDLVKAIKIADAQRHMTPGTMPIADLLSFGARADVVHAAEHVLMDGKPAKGAPILAGIEALEHELVDHPNCYVMACIVAQAHMDIAWAWRGTGWDIEVPARNRAAFKAHFDRAADIMAEFCPQSLNSPLLAATCCALLGGNEEAKQRVADSYETLINLNPANPRPMRAMGNHLLPRWYGSYPELELEARRTAARTEHIWGAGGYTWVQFDAISCDDDACANLDLDFFIEGLHDILTRKPDAYTANLLAAYCANSIGQSFSGNDRADLIRAQISNCSQWIVREHLTELHPMIWAHAARGFDNNLRVHSPGRFAASGRDDAVRLISSLFSSEIASGKRIVFTESGPVAMEC</sequence>
<organism evidence="1 2">
    <name type="scientific">Sulfitobacter pacificus</name>
    <dbReference type="NCBI Taxonomy" id="1499314"/>
    <lineage>
        <taxon>Bacteria</taxon>
        <taxon>Pseudomonadati</taxon>
        <taxon>Pseudomonadota</taxon>
        <taxon>Alphaproteobacteria</taxon>
        <taxon>Rhodobacterales</taxon>
        <taxon>Roseobacteraceae</taxon>
        <taxon>Sulfitobacter</taxon>
    </lineage>
</organism>
<protein>
    <recommendedName>
        <fullName evidence="3">DUF4034 domain-containing protein</fullName>
    </recommendedName>
</protein>
<gene>
    <name evidence="1" type="ORF">GCM10007927_18280</name>
</gene>
<evidence type="ECO:0008006" key="3">
    <source>
        <dbReference type="Google" id="ProtNLM"/>
    </source>
</evidence>